<feature type="domain" description="tRNA/rRNA methyltransferase SpoU type" evidence="8">
    <location>
        <begin position="23"/>
        <end position="162"/>
    </location>
</feature>
<dbReference type="EC" id="2.1.1.34" evidence="7"/>
<evidence type="ECO:0000256" key="2">
    <source>
        <dbReference type="ARBA" id="ARBA00022603"/>
    </source>
</evidence>
<evidence type="ECO:0000313" key="10">
    <source>
        <dbReference type="EMBL" id="GAA4345623.1"/>
    </source>
</evidence>
<reference evidence="11" key="1">
    <citation type="journal article" date="2019" name="Int. J. Syst. Evol. Microbiol.">
        <title>The Global Catalogue of Microorganisms (GCM) 10K type strain sequencing project: providing services to taxonomists for standard genome sequencing and annotation.</title>
        <authorList>
            <consortium name="The Broad Institute Genomics Platform"/>
            <consortium name="The Broad Institute Genome Sequencing Center for Infectious Disease"/>
            <person name="Wu L."/>
            <person name="Ma J."/>
        </authorList>
    </citation>
    <scope>NUCLEOTIDE SEQUENCE [LARGE SCALE GENOMIC DNA]</scope>
    <source>
        <strain evidence="11">JCM 17727</strain>
    </source>
</reference>
<feature type="domain" description="RNA methyltransferase SpoU/TrmH type C-terminal" evidence="9">
    <location>
        <begin position="166"/>
        <end position="218"/>
    </location>
</feature>
<dbReference type="InterPro" id="IPR029026">
    <property type="entry name" value="tRNA_m1G_MTases_N"/>
</dbReference>
<comment type="function">
    <text evidence="7">Catalyzes the 2'-O methylation of guanosine at position 18 in tRNA.</text>
</comment>
<dbReference type="CDD" id="cd18092">
    <property type="entry name" value="SpoU-like_TrmH"/>
    <property type="match status" value="1"/>
</dbReference>
<comment type="similarity">
    <text evidence="7">Belongs to the class IV-like SAM-binding methyltransferase superfamily. RNA methyltransferase TrmH family.</text>
</comment>
<dbReference type="Proteomes" id="UP001501294">
    <property type="component" value="Unassembled WGS sequence"/>
</dbReference>
<dbReference type="InterPro" id="IPR029028">
    <property type="entry name" value="Alpha/beta_knot_MTases"/>
</dbReference>
<keyword evidence="2 7" id="KW-0489">Methyltransferase</keyword>
<dbReference type="PANTHER" id="PTHR43453:SF1">
    <property type="entry name" value="TRNA_RRNA METHYLTRANSFERASE SPOU TYPE DOMAIN-CONTAINING PROTEIN"/>
    <property type="match status" value="1"/>
</dbReference>
<evidence type="ECO:0000259" key="8">
    <source>
        <dbReference type="Pfam" id="PF00588"/>
    </source>
</evidence>
<evidence type="ECO:0000256" key="6">
    <source>
        <dbReference type="ARBA" id="ARBA00022884"/>
    </source>
</evidence>
<accession>A0ABP8HW05</accession>
<dbReference type="NCBIfam" id="NF008295">
    <property type="entry name" value="PRK11081.1"/>
    <property type="match status" value="1"/>
</dbReference>
<protein>
    <recommendedName>
        <fullName evidence="7">tRNA (guanosine(18)-2'-O)-methyltransferase</fullName>
        <ecNumber evidence="7">2.1.1.34</ecNumber>
    </recommendedName>
    <alternativeName>
        <fullName evidence="7">tRNA [Gm18] methyltransferase</fullName>
    </alternativeName>
</protein>
<evidence type="ECO:0000256" key="5">
    <source>
        <dbReference type="ARBA" id="ARBA00022694"/>
    </source>
</evidence>
<evidence type="ECO:0000256" key="3">
    <source>
        <dbReference type="ARBA" id="ARBA00022679"/>
    </source>
</evidence>
<organism evidence="10 11">
    <name type="scientific">Kangiella taiwanensis</name>
    <dbReference type="NCBI Taxonomy" id="1079179"/>
    <lineage>
        <taxon>Bacteria</taxon>
        <taxon>Pseudomonadati</taxon>
        <taxon>Pseudomonadota</taxon>
        <taxon>Gammaproteobacteria</taxon>
        <taxon>Kangiellales</taxon>
        <taxon>Kangiellaceae</taxon>
        <taxon>Kangiella</taxon>
    </lineage>
</organism>
<evidence type="ECO:0000256" key="7">
    <source>
        <dbReference type="HAMAP-Rule" id="MF_02060"/>
    </source>
</evidence>
<evidence type="ECO:0000256" key="1">
    <source>
        <dbReference type="ARBA" id="ARBA00022555"/>
    </source>
</evidence>
<evidence type="ECO:0000256" key="4">
    <source>
        <dbReference type="ARBA" id="ARBA00022691"/>
    </source>
</evidence>
<feature type="binding site" evidence="7">
    <location>
        <position position="151"/>
    </location>
    <ligand>
        <name>S-adenosyl-L-methionine</name>
        <dbReference type="ChEBI" id="CHEBI:59789"/>
    </ligand>
</feature>
<evidence type="ECO:0000313" key="11">
    <source>
        <dbReference type="Proteomes" id="UP001501294"/>
    </source>
</evidence>
<dbReference type="EMBL" id="BAABFU010000001">
    <property type="protein sequence ID" value="GAA4345623.1"/>
    <property type="molecule type" value="Genomic_DNA"/>
</dbReference>
<dbReference type="PANTHER" id="PTHR43453">
    <property type="entry name" value="RRNA METHYLASE-LIKE"/>
    <property type="match status" value="1"/>
</dbReference>
<dbReference type="InterPro" id="IPR022724">
    <property type="entry name" value="rRNA_MeTrfase_SpoU_C"/>
</dbReference>
<comment type="catalytic activity">
    <reaction evidence="7">
        <text>guanosine(18) in tRNA + S-adenosyl-L-methionine = 2'-O-methylguanosine(18) in tRNA + S-adenosyl-L-homocysteine + H(+)</text>
        <dbReference type="Rhea" id="RHEA:20077"/>
        <dbReference type="Rhea" id="RHEA-COMP:10190"/>
        <dbReference type="Rhea" id="RHEA-COMP:10192"/>
        <dbReference type="ChEBI" id="CHEBI:15378"/>
        <dbReference type="ChEBI" id="CHEBI:57856"/>
        <dbReference type="ChEBI" id="CHEBI:59789"/>
        <dbReference type="ChEBI" id="CHEBI:74269"/>
        <dbReference type="ChEBI" id="CHEBI:74445"/>
        <dbReference type="EC" id="2.1.1.34"/>
    </reaction>
</comment>
<sequence length="228" mass="25630">MQERSPSRYDKIIELLSNRQPDLTVFMDEVHKPHNLAAIVRTADAVGIGHVHAVFPEGVSYSGHHTSSGSKRWVTTHKHADLASGIAEVKNQGMQVLAAHFSDRAVDFRSIDYTKPTCILVGSELVGVSDEAADLADEHVIIPMVGMVQSLNVSVASALILYEAQRQRAEAEMYGELKVPQEEVDYILFNALHPTIKKYCDKHKMRYPKLDERGDIDDPEWDELRRQI</sequence>
<dbReference type="InterPro" id="IPR033671">
    <property type="entry name" value="TrmH"/>
</dbReference>
<dbReference type="InterPro" id="IPR001537">
    <property type="entry name" value="SpoU_MeTrfase"/>
</dbReference>
<keyword evidence="4 7" id="KW-0949">S-adenosyl-L-methionine</keyword>
<evidence type="ECO:0000259" key="9">
    <source>
        <dbReference type="Pfam" id="PF12105"/>
    </source>
</evidence>
<comment type="caution">
    <text evidence="10">The sequence shown here is derived from an EMBL/GenBank/DDBJ whole genome shotgun (WGS) entry which is preliminary data.</text>
</comment>
<proteinExistence type="inferred from homology"/>
<name>A0ABP8HW05_9GAMM</name>
<keyword evidence="1 7" id="KW-0820">tRNA-binding</keyword>
<dbReference type="HAMAP" id="MF_02060">
    <property type="entry name" value="tRNA_methyltr_TrmH"/>
    <property type="match status" value="1"/>
</dbReference>
<gene>
    <name evidence="7 10" type="primary">trmH</name>
    <name evidence="10" type="ORF">GCM10023150_06120</name>
</gene>
<keyword evidence="6 7" id="KW-0694">RNA-binding</keyword>
<dbReference type="Pfam" id="PF00588">
    <property type="entry name" value="SpoU_methylase"/>
    <property type="match status" value="1"/>
</dbReference>
<keyword evidence="5 7" id="KW-0819">tRNA processing</keyword>
<comment type="caution">
    <text evidence="7">Lacks conserved residue(s) required for the propagation of feature annotation.</text>
</comment>
<dbReference type="SUPFAM" id="SSF75217">
    <property type="entry name" value="alpha/beta knot"/>
    <property type="match status" value="1"/>
</dbReference>
<keyword evidence="3 7" id="KW-0808">Transferase</keyword>
<dbReference type="Pfam" id="PF12105">
    <property type="entry name" value="SpoU_methylas_C"/>
    <property type="match status" value="1"/>
</dbReference>
<dbReference type="RefSeq" id="WP_223577063.1">
    <property type="nucleotide sequence ID" value="NZ_BAABFU010000001.1"/>
</dbReference>
<feature type="binding site" evidence="7">
    <location>
        <position position="142"/>
    </location>
    <ligand>
        <name>S-adenosyl-L-methionine</name>
        <dbReference type="ChEBI" id="CHEBI:59789"/>
    </ligand>
</feature>
<dbReference type="Gene3D" id="3.40.1280.10">
    <property type="match status" value="1"/>
</dbReference>
<keyword evidence="11" id="KW-1185">Reference proteome</keyword>